<sequence>MEFPQNTIQSEICGCGSLGVKASDSGPVCHDFKPSSAEVRSLGSEYRKINPTEKLVMALKALIPAIIGKDWWEAWEYPPQIMDQNFAIPLLEEDLESPRTHRKFLVRSRSQACTDASGKSEVKNDPKQFQITLEVEQFKPDELDVSIKGDCIIIFGSHGERRDHQGFVAREFSRSYILPPNCKIDAVSASLSPDGRLTIVAPKETPVMPENRNIELIVEQDNMPY</sequence>
<reference evidence="5" key="1">
    <citation type="submission" date="2020-08" db="EMBL/GenBank/DDBJ databases">
        <title>Multicomponent nature underlies the extraordinary mechanical properties of spider dragline silk.</title>
        <authorList>
            <person name="Kono N."/>
            <person name="Nakamura H."/>
            <person name="Mori M."/>
            <person name="Yoshida Y."/>
            <person name="Ohtoshi R."/>
            <person name="Malay A.D."/>
            <person name="Moran D.A.P."/>
            <person name="Tomita M."/>
            <person name="Numata K."/>
            <person name="Arakawa K."/>
        </authorList>
    </citation>
    <scope>NUCLEOTIDE SEQUENCE</scope>
</reference>
<evidence type="ECO:0000256" key="3">
    <source>
        <dbReference type="RuleBase" id="RU003616"/>
    </source>
</evidence>
<dbReference type="InterPro" id="IPR008978">
    <property type="entry name" value="HSP20-like_chaperone"/>
</dbReference>
<dbReference type="EMBL" id="BMAU01021358">
    <property type="protein sequence ID" value="GFY21449.1"/>
    <property type="molecule type" value="Genomic_DNA"/>
</dbReference>
<dbReference type="PROSITE" id="PS01031">
    <property type="entry name" value="SHSP"/>
    <property type="match status" value="1"/>
</dbReference>
<dbReference type="InterPro" id="IPR001436">
    <property type="entry name" value="Alpha-crystallin/sHSP_animal"/>
</dbReference>
<dbReference type="InterPro" id="IPR002068">
    <property type="entry name" value="A-crystallin/Hsp20_dom"/>
</dbReference>
<dbReference type="GO" id="GO:0005634">
    <property type="term" value="C:nucleus"/>
    <property type="evidence" value="ECO:0007669"/>
    <property type="project" value="TreeGrafter"/>
</dbReference>
<comment type="similarity">
    <text evidence="2 3">Belongs to the small heat shock protein (HSP20) family.</text>
</comment>
<dbReference type="GO" id="GO:0051082">
    <property type="term" value="F:unfolded protein binding"/>
    <property type="evidence" value="ECO:0007669"/>
    <property type="project" value="TreeGrafter"/>
</dbReference>
<protein>
    <submittedName>
        <fullName evidence="5">Alpha-crystallin A chain</fullName>
    </submittedName>
</protein>
<dbReference type="GO" id="GO:0042026">
    <property type="term" value="P:protein refolding"/>
    <property type="evidence" value="ECO:0007669"/>
    <property type="project" value="TreeGrafter"/>
</dbReference>
<keyword evidence="1" id="KW-0346">Stress response</keyword>
<dbReference type="SUPFAM" id="SSF49764">
    <property type="entry name" value="HSP20-like chaperones"/>
    <property type="match status" value="1"/>
</dbReference>
<evidence type="ECO:0000313" key="6">
    <source>
        <dbReference type="Proteomes" id="UP000887159"/>
    </source>
</evidence>
<dbReference type="Pfam" id="PF00011">
    <property type="entry name" value="HSP20"/>
    <property type="match status" value="1"/>
</dbReference>
<dbReference type="Gene3D" id="2.60.40.790">
    <property type="match status" value="1"/>
</dbReference>
<dbReference type="GO" id="GO:0005737">
    <property type="term" value="C:cytoplasm"/>
    <property type="evidence" value="ECO:0007669"/>
    <property type="project" value="TreeGrafter"/>
</dbReference>
<evidence type="ECO:0000259" key="4">
    <source>
        <dbReference type="PROSITE" id="PS01031"/>
    </source>
</evidence>
<evidence type="ECO:0000256" key="2">
    <source>
        <dbReference type="PROSITE-ProRule" id="PRU00285"/>
    </source>
</evidence>
<accession>A0A8X6SWT8</accession>
<dbReference type="PANTHER" id="PTHR45640">
    <property type="entry name" value="HEAT SHOCK PROTEIN HSP-12.2-RELATED"/>
    <property type="match status" value="1"/>
</dbReference>
<dbReference type="GO" id="GO:0009408">
    <property type="term" value="P:response to heat"/>
    <property type="evidence" value="ECO:0007669"/>
    <property type="project" value="TreeGrafter"/>
</dbReference>
<organism evidence="5 6">
    <name type="scientific">Trichonephila clavipes</name>
    <name type="common">Golden silk orbweaver</name>
    <name type="synonym">Nephila clavipes</name>
    <dbReference type="NCBI Taxonomy" id="2585209"/>
    <lineage>
        <taxon>Eukaryota</taxon>
        <taxon>Metazoa</taxon>
        <taxon>Ecdysozoa</taxon>
        <taxon>Arthropoda</taxon>
        <taxon>Chelicerata</taxon>
        <taxon>Arachnida</taxon>
        <taxon>Araneae</taxon>
        <taxon>Araneomorphae</taxon>
        <taxon>Entelegynae</taxon>
        <taxon>Araneoidea</taxon>
        <taxon>Nephilidae</taxon>
        <taxon>Trichonephila</taxon>
    </lineage>
</organism>
<dbReference type="PRINTS" id="PR00299">
    <property type="entry name" value="ACRYSTALLIN"/>
</dbReference>
<evidence type="ECO:0000313" key="5">
    <source>
        <dbReference type="EMBL" id="GFY21449.1"/>
    </source>
</evidence>
<proteinExistence type="inferred from homology"/>
<keyword evidence="6" id="KW-1185">Reference proteome</keyword>
<dbReference type="CDD" id="cd06526">
    <property type="entry name" value="metazoan_ACD"/>
    <property type="match status" value="1"/>
</dbReference>
<gene>
    <name evidence="5" type="primary">cryaa</name>
    <name evidence="5" type="ORF">TNCV_1165971</name>
</gene>
<dbReference type="Proteomes" id="UP000887159">
    <property type="component" value="Unassembled WGS sequence"/>
</dbReference>
<dbReference type="AlphaFoldDB" id="A0A8X6SWT8"/>
<comment type="caution">
    <text evidence="5">The sequence shown here is derived from an EMBL/GenBank/DDBJ whole genome shotgun (WGS) entry which is preliminary data.</text>
</comment>
<dbReference type="PANTHER" id="PTHR45640:SF13">
    <property type="entry name" value="HEAT SHOCK PROTEIN 22-RELATED"/>
    <property type="match status" value="1"/>
</dbReference>
<evidence type="ECO:0000256" key="1">
    <source>
        <dbReference type="ARBA" id="ARBA00023016"/>
    </source>
</evidence>
<feature type="domain" description="SHSP" evidence="4">
    <location>
        <begin position="111"/>
        <end position="219"/>
    </location>
</feature>
<name>A0A8X6SWT8_TRICX</name>